<evidence type="ECO:0000256" key="2">
    <source>
        <dbReference type="SAM" id="MobiDB-lite"/>
    </source>
</evidence>
<dbReference type="Proteomes" id="UP000779574">
    <property type="component" value="Unassembled WGS sequence"/>
</dbReference>
<feature type="compositionally biased region" description="Basic and acidic residues" evidence="2">
    <location>
        <begin position="118"/>
        <end position="131"/>
    </location>
</feature>
<feature type="region of interest" description="Disordered" evidence="2">
    <location>
        <begin position="82"/>
        <end position="140"/>
    </location>
</feature>
<comment type="caution">
    <text evidence="4">The sequence shown here is derived from an EMBL/GenBank/DDBJ whole genome shotgun (WGS) entry which is preliminary data.</text>
</comment>
<evidence type="ECO:0000313" key="5">
    <source>
        <dbReference type="Proteomes" id="UP000779574"/>
    </source>
</evidence>
<evidence type="ECO:0000313" key="4">
    <source>
        <dbReference type="EMBL" id="KAG9692661.1"/>
    </source>
</evidence>
<keyword evidence="1" id="KW-0539">Nucleus</keyword>
<dbReference type="GO" id="GO:0000981">
    <property type="term" value="F:DNA-binding transcription factor activity, RNA polymerase II-specific"/>
    <property type="evidence" value="ECO:0007669"/>
    <property type="project" value="InterPro"/>
</dbReference>
<evidence type="ECO:0000256" key="1">
    <source>
        <dbReference type="ARBA" id="ARBA00023242"/>
    </source>
</evidence>
<dbReference type="AlphaFoldDB" id="A0A9P8EL86"/>
<dbReference type="InterPro" id="IPR001138">
    <property type="entry name" value="Zn2Cys6_DnaBD"/>
</dbReference>
<protein>
    <recommendedName>
        <fullName evidence="3">Zn(2)-C6 fungal-type domain-containing protein</fullName>
    </recommendedName>
</protein>
<gene>
    <name evidence="4" type="ORF">KCU76_g6545</name>
</gene>
<dbReference type="OrthoDB" id="3912037at2759"/>
<reference evidence="4" key="2">
    <citation type="submission" date="2021-08" db="EMBL/GenBank/DDBJ databases">
        <authorList>
            <person name="Gostincar C."/>
            <person name="Sun X."/>
            <person name="Song Z."/>
            <person name="Gunde-Cimerman N."/>
        </authorList>
    </citation>
    <scope>NUCLEOTIDE SEQUENCE</scope>
    <source>
        <strain evidence="4">EXF-9911</strain>
    </source>
</reference>
<dbReference type="GO" id="GO:0008270">
    <property type="term" value="F:zinc ion binding"/>
    <property type="evidence" value="ECO:0007669"/>
    <property type="project" value="InterPro"/>
</dbReference>
<feature type="domain" description="Zn(2)-C6 fungal-type" evidence="3">
    <location>
        <begin position="136"/>
        <end position="187"/>
    </location>
</feature>
<name>A0A9P8EL86_AURME</name>
<dbReference type="SUPFAM" id="SSF57701">
    <property type="entry name" value="Zn2/Cys6 DNA-binding domain"/>
    <property type="match status" value="1"/>
</dbReference>
<sequence>MKVNQEPPDVEQQPTTESKWIPIEDLPNYYANHKPVGRKYPAQSQLDFENLYIDDSRDEILDSESEAGENEEAAKLAIKSTVQSTRKTGAKVKAKADLIQMDTSNSDEENCKNKMKKKESIEEAKKKDLQSKDPNGQKYKSCDTCTWARVKCVAGKKSNKNGDKICLQCEKHARQCHFSIKGQRPEKP</sequence>
<dbReference type="InterPro" id="IPR036864">
    <property type="entry name" value="Zn2-C6_fun-type_DNA-bd_sf"/>
</dbReference>
<feature type="non-terminal residue" evidence="4">
    <location>
        <position position="188"/>
    </location>
</feature>
<dbReference type="EMBL" id="JAHFXF010000221">
    <property type="protein sequence ID" value="KAG9692661.1"/>
    <property type="molecule type" value="Genomic_DNA"/>
</dbReference>
<proteinExistence type="predicted"/>
<organism evidence="4 5">
    <name type="scientific">Aureobasidium melanogenum</name>
    <name type="common">Aureobasidium pullulans var. melanogenum</name>
    <dbReference type="NCBI Taxonomy" id="46634"/>
    <lineage>
        <taxon>Eukaryota</taxon>
        <taxon>Fungi</taxon>
        <taxon>Dikarya</taxon>
        <taxon>Ascomycota</taxon>
        <taxon>Pezizomycotina</taxon>
        <taxon>Dothideomycetes</taxon>
        <taxon>Dothideomycetidae</taxon>
        <taxon>Dothideales</taxon>
        <taxon>Saccotheciaceae</taxon>
        <taxon>Aureobasidium</taxon>
    </lineage>
</organism>
<reference evidence="4" key="1">
    <citation type="journal article" date="2021" name="J Fungi (Basel)">
        <title>Virulence traits and population genomics of the black yeast Aureobasidium melanogenum.</title>
        <authorList>
            <person name="Cernosa A."/>
            <person name="Sun X."/>
            <person name="Gostincar C."/>
            <person name="Fang C."/>
            <person name="Gunde-Cimerman N."/>
            <person name="Song Z."/>
        </authorList>
    </citation>
    <scope>NUCLEOTIDE SEQUENCE</scope>
    <source>
        <strain evidence="4">EXF-9911</strain>
    </source>
</reference>
<accession>A0A9P8EL86</accession>
<evidence type="ECO:0000259" key="3">
    <source>
        <dbReference type="SMART" id="SM00066"/>
    </source>
</evidence>
<dbReference type="SMART" id="SM00066">
    <property type="entry name" value="GAL4"/>
    <property type="match status" value="1"/>
</dbReference>